<dbReference type="Proteomes" id="UP000008063">
    <property type="component" value="Unassembled WGS sequence"/>
</dbReference>
<evidence type="ECO:0000313" key="3">
    <source>
        <dbReference type="Proteomes" id="UP000008063"/>
    </source>
</evidence>
<reference evidence="3" key="1">
    <citation type="journal article" date="2011" name="Science">
        <title>The plant cell wall-decomposing machinery underlies the functional diversity of forest fungi.</title>
        <authorList>
            <person name="Eastwood D.C."/>
            <person name="Floudas D."/>
            <person name="Binder M."/>
            <person name="Majcherczyk A."/>
            <person name="Schneider P."/>
            <person name="Aerts A."/>
            <person name="Asiegbu F.O."/>
            <person name="Baker S.E."/>
            <person name="Barry K."/>
            <person name="Bendiksby M."/>
            <person name="Blumentritt M."/>
            <person name="Coutinho P.M."/>
            <person name="Cullen D."/>
            <person name="de Vries R.P."/>
            <person name="Gathman A."/>
            <person name="Goodell B."/>
            <person name="Henrissat B."/>
            <person name="Ihrmark K."/>
            <person name="Kauserud H."/>
            <person name="Kohler A."/>
            <person name="LaButti K."/>
            <person name="Lapidus A."/>
            <person name="Lavin J.L."/>
            <person name="Lee Y.-H."/>
            <person name="Lindquist E."/>
            <person name="Lilly W."/>
            <person name="Lucas S."/>
            <person name="Morin E."/>
            <person name="Murat C."/>
            <person name="Oguiza J.A."/>
            <person name="Park J."/>
            <person name="Pisabarro A.G."/>
            <person name="Riley R."/>
            <person name="Rosling A."/>
            <person name="Salamov A."/>
            <person name="Schmidt O."/>
            <person name="Schmutz J."/>
            <person name="Skrede I."/>
            <person name="Stenlid J."/>
            <person name="Wiebenga A."/>
            <person name="Xie X."/>
            <person name="Kuees U."/>
            <person name="Hibbett D.S."/>
            <person name="Hoffmeister D."/>
            <person name="Hoegberg N."/>
            <person name="Martin F."/>
            <person name="Grigoriev I.V."/>
            <person name="Watkinson S.C."/>
        </authorList>
    </citation>
    <scope>NUCLEOTIDE SEQUENCE [LARGE SCALE GENOMIC DNA]</scope>
    <source>
        <strain evidence="3">strain S7.3</strain>
    </source>
</reference>
<dbReference type="EMBL" id="GL945490">
    <property type="protein sequence ID" value="EGN93854.1"/>
    <property type="molecule type" value="Genomic_DNA"/>
</dbReference>
<organism evidence="3">
    <name type="scientific">Serpula lacrymans var. lacrymans (strain S7.3)</name>
    <name type="common">Dry rot fungus</name>
    <dbReference type="NCBI Taxonomy" id="936435"/>
    <lineage>
        <taxon>Eukaryota</taxon>
        <taxon>Fungi</taxon>
        <taxon>Dikarya</taxon>
        <taxon>Basidiomycota</taxon>
        <taxon>Agaricomycotina</taxon>
        <taxon>Agaricomycetes</taxon>
        <taxon>Agaricomycetidae</taxon>
        <taxon>Boletales</taxon>
        <taxon>Coniophorineae</taxon>
        <taxon>Serpulaceae</taxon>
        <taxon>Serpula</taxon>
    </lineage>
</organism>
<dbReference type="AlphaFoldDB" id="F8QCI9"/>
<evidence type="ECO:0000313" key="2">
    <source>
        <dbReference type="EMBL" id="EGN93854.1"/>
    </source>
</evidence>
<dbReference type="HOGENOM" id="CLU_1982927_0_0_1"/>
<gene>
    <name evidence="2" type="ORF">SERLA73DRAFT_78225</name>
</gene>
<protein>
    <submittedName>
        <fullName evidence="2">Uncharacterized protein</fullName>
    </submittedName>
</protein>
<name>F8QCI9_SERL3</name>
<keyword evidence="3" id="KW-1185">Reference proteome</keyword>
<feature type="region of interest" description="Disordered" evidence="1">
    <location>
        <begin position="94"/>
        <end position="131"/>
    </location>
</feature>
<proteinExistence type="predicted"/>
<sequence>MILLSMIPFVKSSTHALNMHLGSARSCAWYCKGKLREILTQQDGNLERQGLLVEENLDNPYGPPHPFQEESIEDAVEDIEEDLFAFIPLRQPEQEDLEPGEAVGPSNHPNAISLNDNDDEHVEIPTLQQVR</sequence>
<dbReference type="InParanoid" id="F8QCI9"/>
<accession>F8QCI9</accession>
<evidence type="ECO:0000256" key="1">
    <source>
        <dbReference type="SAM" id="MobiDB-lite"/>
    </source>
</evidence>